<evidence type="ECO:0008006" key="5">
    <source>
        <dbReference type="Google" id="ProtNLM"/>
    </source>
</evidence>
<dbReference type="Gene3D" id="2.20.110.10">
    <property type="entry name" value="Histone H3 K4-specific methyltransferase SET7/9 N-terminal domain"/>
    <property type="match status" value="2"/>
</dbReference>
<dbReference type="EMBL" id="CAKOGP040002258">
    <property type="protein sequence ID" value="CAJ1966176.1"/>
    <property type="molecule type" value="Genomic_DNA"/>
</dbReference>
<feature type="compositionally biased region" description="Basic and acidic residues" evidence="2">
    <location>
        <begin position="271"/>
        <end position="288"/>
    </location>
</feature>
<accession>A0AAD2JNL9</accession>
<dbReference type="InterPro" id="IPR003409">
    <property type="entry name" value="MORN"/>
</dbReference>
<dbReference type="AlphaFoldDB" id="A0AAD2JNL9"/>
<dbReference type="SMART" id="SM00698">
    <property type="entry name" value="MORN"/>
    <property type="match status" value="3"/>
</dbReference>
<feature type="region of interest" description="Disordered" evidence="2">
    <location>
        <begin position="255"/>
        <end position="294"/>
    </location>
</feature>
<evidence type="ECO:0000313" key="4">
    <source>
        <dbReference type="Proteomes" id="UP001295423"/>
    </source>
</evidence>
<name>A0AAD2JNL9_9STRA</name>
<evidence type="ECO:0000256" key="1">
    <source>
        <dbReference type="ARBA" id="ARBA00022737"/>
    </source>
</evidence>
<proteinExistence type="predicted"/>
<comment type="caution">
    <text evidence="3">The sequence shown here is derived from an EMBL/GenBank/DDBJ whole genome shotgun (WGS) entry which is preliminary data.</text>
</comment>
<dbReference type="PANTHER" id="PTHR43215:SF14">
    <property type="entry name" value="RADIAL SPOKE HEAD 1 HOMOLOG"/>
    <property type="match status" value="1"/>
</dbReference>
<keyword evidence="4" id="KW-1185">Reference proteome</keyword>
<gene>
    <name evidence="3" type="ORF">CYCCA115_LOCUS21759</name>
</gene>
<evidence type="ECO:0000256" key="2">
    <source>
        <dbReference type="SAM" id="MobiDB-lite"/>
    </source>
</evidence>
<sequence>MLSNDNNNMNNNAETVDHTLINPNDVLSHKGKGKHEGNCMLRETIIARSAEFHVSSFERKKEILDEIVLGVDGRFLKWDSENRRYFVLTNEDAVTIVRKQFGNLKFKLQKQAEEDFKHDPNQDLNQEPIIPEAVLSLEAPPTRKEDDELNSRMESMSVDSELRRFLAQVDWNMFDDEETAVTCNKVSRDEDDRSAKGTLLKLLSDEGGEQLAQTLLSIVSSADQEAAGTAVARPSGSTLKLDDEAQESLKAAKKSLLQQQERPRKSARNIAPEKVKVAKPEGQEDQKTKSSHASHSVLSFQIEHDMQHIQIEKNVRMGRKEGAKKDREYTGSMMENKPHGVGSMIYDNGRILIGNWAQGVFQGQGCAIYENDDMCFGSFLKGKADGCVSYITEYSRYIGDYQKNTRHGKGLYNDIQMGIFNGDFVEGRFEGLGVHTAMNGNITKGRFENWKIIKKMATIPEGDVNMNAISKV</sequence>
<keyword evidence="1" id="KW-0677">Repeat</keyword>
<dbReference type="Pfam" id="PF02493">
    <property type="entry name" value="MORN"/>
    <property type="match status" value="4"/>
</dbReference>
<organism evidence="3 4">
    <name type="scientific">Cylindrotheca closterium</name>
    <dbReference type="NCBI Taxonomy" id="2856"/>
    <lineage>
        <taxon>Eukaryota</taxon>
        <taxon>Sar</taxon>
        <taxon>Stramenopiles</taxon>
        <taxon>Ochrophyta</taxon>
        <taxon>Bacillariophyta</taxon>
        <taxon>Bacillariophyceae</taxon>
        <taxon>Bacillariophycidae</taxon>
        <taxon>Bacillariales</taxon>
        <taxon>Bacillariaceae</taxon>
        <taxon>Cylindrotheca</taxon>
    </lineage>
</organism>
<dbReference type="Proteomes" id="UP001295423">
    <property type="component" value="Unassembled WGS sequence"/>
</dbReference>
<evidence type="ECO:0000313" key="3">
    <source>
        <dbReference type="EMBL" id="CAJ1966176.1"/>
    </source>
</evidence>
<dbReference type="SUPFAM" id="SSF82185">
    <property type="entry name" value="Histone H3 K4-specific methyltransferase SET7/9 N-terminal domain"/>
    <property type="match status" value="1"/>
</dbReference>
<dbReference type="PANTHER" id="PTHR43215">
    <property type="entry name" value="RADIAL SPOKE HEAD 1 HOMOLOG"/>
    <property type="match status" value="1"/>
</dbReference>
<protein>
    <recommendedName>
        <fullName evidence="5">MORN repeat-containing protein 5</fullName>
    </recommendedName>
</protein>
<reference evidence="3" key="1">
    <citation type="submission" date="2023-08" db="EMBL/GenBank/DDBJ databases">
        <authorList>
            <person name="Audoor S."/>
            <person name="Bilcke G."/>
        </authorList>
    </citation>
    <scope>NUCLEOTIDE SEQUENCE</scope>
</reference>